<gene>
    <name evidence="8" type="primary">nuoB</name>
    <name evidence="8" type="ORF">KAR29_13500</name>
</gene>
<dbReference type="Pfam" id="PF01058">
    <property type="entry name" value="Oxidored_q6"/>
    <property type="match status" value="1"/>
</dbReference>
<dbReference type="GO" id="GO:0051539">
    <property type="term" value="F:4 iron, 4 sulfur cluster binding"/>
    <property type="evidence" value="ECO:0007669"/>
    <property type="project" value="UniProtKB-KW"/>
</dbReference>
<dbReference type="RefSeq" id="WP_274373519.1">
    <property type="nucleotide sequence ID" value="NZ_CP072943.1"/>
</dbReference>
<accession>A0A9Q7ANZ2</accession>
<organism evidence="8 9">
    <name type="scientific">Aminithiophilus ramosus</name>
    <dbReference type="NCBI Taxonomy" id="3029084"/>
    <lineage>
        <taxon>Bacteria</taxon>
        <taxon>Thermotogati</taxon>
        <taxon>Synergistota</taxon>
        <taxon>Synergistia</taxon>
        <taxon>Synergistales</taxon>
        <taxon>Aminithiophilaceae</taxon>
        <taxon>Aminithiophilus</taxon>
    </lineage>
</organism>
<keyword evidence="9" id="KW-1185">Reference proteome</keyword>
<dbReference type="Gene3D" id="3.40.50.12280">
    <property type="match status" value="1"/>
</dbReference>
<proteinExistence type="inferred from homology"/>
<comment type="similarity">
    <text evidence="2">Belongs to the complex I 20 kDa subunit family.</text>
</comment>
<dbReference type="Gene3D" id="3.30.70.20">
    <property type="match status" value="1"/>
</dbReference>
<comment type="cofactor">
    <cofactor evidence="1">
        <name>[4Fe-4S] cluster</name>
        <dbReference type="ChEBI" id="CHEBI:49883"/>
    </cofactor>
</comment>
<feature type="domain" description="4Fe-4S ferredoxin-type" evidence="7">
    <location>
        <begin position="30"/>
        <end position="59"/>
    </location>
</feature>
<dbReference type="PROSITE" id="PS51379">
    <property type="entry name" value="4FE4S_FER_2"/>
    <property type="match status" value="2"/>
</dbReference>
<evidence type="ECO:0000256" key="2">
    <source>
        <dbReference type="ARBA" id="ARBA00009173"/>
    </source>
</evidence>
<evidence type="ECO:0000256" key="6">
    <source>
        <dbReference type="ARBA" id="ARBA00023014"/>
    </source>
</evidence>
<dbReference type="GO" id="GO:0050136">
    <property type="term" value="F:NADH dehydrogenase (quinone) (non-electrogenic) activity"/>
    <property type="evidence" value="ECO:0007669"/>
    <property type="project" value="UniProtKB-EC"/>
</dbReference>
<dbReference type="AlphaFoldDB" id="A0A9Q7ANZ2"/>
<dbReference type="PANTHER" id="PTHR42989">
    <property type="entry name" value="HYDROGENASE-4 COMPONENT I"/>
    <property type="match status" value="1"/>
</dbReference>
<keyword evidence="6" id="KW-0411">Iron-sulfur</keyword>
<keyword evidence="5" id="KW-0408">Iron</keyword>
<keyword evidence="8" id="KW-0560">Oxidoreductase</keyword>
<evidence type="ECO:0000256" key="5">
    <source>
        <dbReference type="ARBA" id="ARBA00023004"/>
    </source>
</evidence>
<evidence type="ECO:0000259" key="7">
    <source>
        <dbReference type="PROSITE" id="PS51379"/>
    </source>
</evidence>
<dbReference type="SUPFAM" id="SSF56770">
    <property type="entry name" value="HydA/Nqo6-like"/>
    <property type="match status" value="1"/>
</dbReference>
<dbReference type="SUPFAM" id="SSF54862">
    <property type="entry name" value="4Fe-4S ferredoxins"/>
    <property type="match status" value="1"/>
</dbReference>
<evidence type="ECO:0000256" key="1">
    <source>
        <dbReference type="ARBA" id="ARBA00001966"/>
    </source>
</evidence>
<evidence type="ECO:0000313" key="9">
    <source>
        <dbReference type="Proteomes" id="UP000671879"/>
    </source>
</evidence>
<dbReference type="InterPro" id="IPR052375">
    <property type="entry name" value="Complex_I_20kDa-like"/>
</dbReference>
<dbReference type="PANTHER" id="PTHR42989:SF1">
    <property type="entry name" value="FORMATE HYDROGENLYASE SUBUNIT 7-RELATED"/>
    <property type="match status" value="1"/>
</dbReference>
<evidence type="ECO:0000313" key="8">
    <source>
        <dbReference type="EMBL" id="QTX32297.1"/>
    </source>
</evidence>
<dbReference type="InterPro" id="IPR017896">
    <property type="entry name" value="4Fe4S_Fe-S-bd"/>
</dbReference>
<protein>
    <submittedName>
        <fullName evidence="8">NADH-quinone oxidoreductase subunit NuoB</fullName>
        <ecNumber evidence="8">1.6.5.9</ecNumber>
    </submittedName>
</protein>
<evidence type="ECO:0000256" key="3">
    <source>
        <dbReference type="ARBA" id="ARBA00022485"/>
    </source>
</evidence>
<dbReference type="GO" id="GO:0046872">
    <property type="term" value="F:metal ion binding"/>
    <property type="evidence" value="ECO:0007669"/>
    <property type="project" value="UniProtKB-KW"/>
</dbReference>
<keyword evidence="3" id="KW-0004">4Fe-4S</keyword>
<dbReference type="Proteomes" id="UP000671879">
    <property type="component" value="Chromosome"/>
</dbReference>
<sequence length="255" mass="27316">MLDIIRARLLQGYRTHPFPKEPPTLPEDFRGLPLLEGGCPGTCRSCIDVCPTGALSKDDGELVLDMGLCLFCGACARACARGKIAFSRDYRLARRRREDLLVRPGPARPLFETQGPSPFRHSLHLRQVSAGGCNACEADCNVLGTLTFDMERFGIFFSASPRHADGLLVTGPVTANMALALRKAYDALPRPRLVIAAGSCAVSGGLYAGHDETLRGAPSLLPVDCYIPGCPPSPWTLLDGLLRLMGGPVRNGAEG</sequence>
<feature type="domain" description="4Fe-4S ferredoxin-type" evidence="7">
    <location>
        <begin position="60"/>
        <end position="89"/>
    </location>
</feature>
<reference evidence="9" key="1">
    <citation type="submission" date="2021-04" db="EMBL/GenBank/DDBJ databases">
        <title>A novel Synergistetes isolate from a pyrite-forming mixed culture.</title>
        <authorList>
            <person name="Bunk B."/>
            <person name="Sproer C."/>
            <person name="Spring S."/>
            <person name="Pester M."/>
        </authorList>
    </citation>
    <scope>NUCLEOTIDE SEQUENCE [LARGE SCALE GENOMIC DNA]</scope>
    <source>
        <strain evidence="9">J.5.4.2-T.3.5.2</strain>
    </source>
</reference>
<evidence type="ECO:0000256" key="4">
    <source>
        <dbReference type="ARBA" id="ARBA00022723"/>
    </source>
</evidence>
<dbReference type="InterPro" id="IPR006137">
    <property type="entry name" value="NADH_UbQ_OxRdtase-like_20kDa"/>
</dbReference>
<dbReference type="EMBL" id="CP072943">
    <property type="protein sequence ID" value="QTX32297.1"/>
    <property type="molecule type" value="Genomic_DNA"/>
</dbReference>
<dbReference type="KEGG" id="aram:KAR29_13500"/>
<name>A0A9Q7ANZ2_9BACT</name>
<keyword evidence="4" id="KW-0479">Metal-binding</keyword>
<dbReference type="NCBIfam" id="NF005012">
    <property type="entry name" value="PRK06411.1"/>
    <property type="match status" value="1"/>
</dbReference>
<dbReference type="EC" id="1.6.5.9" evidence="8"/>